<proteinExistence type="predicted"/>
<gene>
    <name evidence="1" type="ORF">S03H2_36084</name>
</gene>
<evidence type="ECO:0000313" key="1">
    <source>
        <dbReference type="EMBL" id="GAH53145.1"/>
    </source>
</evidence>
<dbReference type="EMBL" id="BARU01022122">
    <property type="protein sequence ID" value="GAH53145.1"/>
    <property type="molecule type" value="Genomic_DNA"/>
</dbReference>
<comment type="caution">
    <text evidence="1">The sequence shown here is derived from an EMBL/GenBank/DDBJ whole genome shotgun (WGS) entry which is preliminary data.</text>
</comment>
<protein>
    <submittedName>
        <fullName evidence="1">Uncharacterized protein</fullName>
    </submittedName>
</protein>
<organism evidence="1">
    <name type="scientific">marine sediment metagenome</name>
    <dbReference type="NCBI Taxonomy" id="412755"/>
    <lineage>
        <taxon>unclassified sequences</taxon>
        <taxon>metagenomes</taxon>
        <taxon>ecological metagenomes</taxon>
    </lineage>
</organism>
<feature type="non-terminal residue" evidence="1">
    <location>
        <position position="79"/>
    </location>
</feature>
<accession>X1H7V3</accession>
<name>X1H7V3_9ZZZZ</name>
<dbReference type="AlphaFoldDB" id="X1H7V3"/>
<sequence length="79" mass="9238">MGDEGRLQIKTREAGEELKKIEEKEKILSLKLKKAEEFLFKFDEVVKEIDEVKKVGYELGKLPNKIKETFQRELAGRVD</sequence>
<reference evidence="1" key="1">
    <citation type="journal article" date="2014" name="Front. Microbiol.">
        <title>High frequency of phylogenetically diverse reductive dehalogenase-homologous genes in deep subseafloor sedimentary metagenomes.</title>
        <authorList>
            <person name="Kawai M."/>
            <person name="Futagami T."/>
            <person name="Toyoda A."/>
            <person name="Takaki Y."/>
            <person name="Nishi S."/>
            <person name="Hori S."/>
            <person name="Arai W."/>
            <person name="Tsubouchi T."/>
            <person name="Morono Y."/>
            <person name="Uchiyama I."/>
            <person name="Ito T."/>
            <person name="Fujiyama A."/>
            <person name="Inagaki F."/>
            <person name="Takami H."/>
        </authorList>
    </citation>
    <scope>NUCLEOTIDE SEQUENCE</scope>
    <source>
        <strain evidence="1">Expedition CK06-06</strain>
    </source>
</reference>